<dbReference type="InterPro" id="IPR018253">
    <property type="entry name" value="DnaJ_domain_CS"/>
</dbReference>
<name>A0A133VMH1_9EURY</name>
<dbReference type="PANTHER" id="PTHR43888">
    <property type="entry name" value="DNAJ-LIKE-2, ISOFORM A-RELATED"/>
    <property type="match status" value="1"/>
</dbReference>
<evidence type="ECO:0000256" key="1">
    <source>
        <dbReference type="ARBA" id="ARBA00023186"/>
    </source>
</evidence>
<feature type="domain" description="J" evidence="3">
    <location>
        <begin position="5"/>
        <end position="70"/>
    </location>
</feature>
<evidence type="ECO:0000313" key="6">
    <source>
        <dbReference type="Proteomes" id="UP000070263"/>
    </source>
</evidence>
<dbReference type="Proteomes" id="UP000070263">
    <property type="component" value="Unassembled WGS sequence"/>
</dbReference>
<dbReference type="Pfam" id="PF00226">
    <property type="entry name" value="DnaJ"/>
    <property type="match status" value="1"/>
</dbReference>
<keyword evidence="1" id="KW-0143">Chaperone</keyword>
<dbReference type="GO" id="GO:0008270">
    <property type="term" value="F:zinc ion binding"/>
    <property type="evidence" value="ECO:0007669"/>
    <property type="project" value="UniProtKB-KW"/>
</dbReference>
<evidence type="ECO:0000313" key="5">
    <source>
        <dbReference type="EMBL" id="KXB07611.1"/>
    </source>
</evidence>
<dbReference type="EMBL" id="LHYE01000004">
    <property type="protein sequence ID" value="KXB07611.1"/>
    <property type="molecule type" value="Genomic_DNA"/>
</dbReference>
<dbReference type="FunFam" id="1.10.287.110:FF:000034">
    <property type="entry name" value="Chaperone protein DnaJ"/>
    <property type="match status" value="1"/>
</dbReference>
<dbReference type="CDD" id="cd06257">
    <property type="entry name" value="DnaJ"/>
    <property type="match status" value="1"/>
</dbReference>
<proteinExistence type="predicted"/>
<dbReference type="PROSITE" id="PS00636">
    <property type="entry name" value="DNAJ_1"/>
    <property type="match status" value="1"/>
</dbReference>
<organism evidence="5 6">
    <name type="scientific">candidate division MSBL1 archaeon SCGC-AAA382A20</name>
    <dbReference type="NCBI Taxonomy" id="1698280"/>
    <lineage>
        <taxon>Archaea</taxon>
        <taxon>Methanobacteriati</taxon>
        <taxon>Methanobacteriota</taxon>
        <taxon>candidate division MSBL1</taxon>
    </lineage>
</organism>
<dbReference type="InterPro" id="IPR036869">
    <property type="entry name" value="J_dom_sf"/>
</dbReference>
<dbReference type="GO" id="GO:0006457">
    <property type="term" value="P:protein folding"/>
    <property type="evidence" value="ECO:0007669"/>
    <property type="project" value="InterPro"/>
</dbReference>
<dbReference type="Gene3D" id="2.10.230.10">
    <property type="entry name" value="Heat shock protein DnaJ, cysteine-rich domain"/>
    <property type="match status" value="1"/>
</dbReference>
<evidence type="ECO:0000256" key="2">
    <source>
        <dbReference type="PROSITE-ProRule" id="PRU00546"/>
    </source>
</evidence>
<accession>A0A133VMH1</accession>
<dbReference type="InterPro" id="IPR001623">
    <property type="entry name" value="DnaJ_domain"/>
</dbReference>
<dbReference type="PRINTS" id="PR00625">
    <property type="entry name" value="JDOMAIN"/>
</dbReference>
<keyword evidence="6" id="KW-1185">Reference proteome</keyword>
<dbReference type="GO" id="GO:0051082">
    <property type="term" value="F:unfolded protein binding"/>
    <property type="evidence" value="ECO:0007669"/>
    <property type="project" value="InterPro"/>
</dbReference>
<reference evidence="5 6" key="1">
    <citation type="journal article" date="2016" name="Sci. Rep.">
        <title>Metabolic traits of an uncultured archaeal lineage -MSBL1- from brine pools of the Red Sea.</title>
        <authorList>
            <person name="Mwirichia R."/>
            <person name="Alam I."/>
            <person name="Rashid M."/>
            <person name="Vinu M."/>
            <person name="Ba-Alawi W."/>
            <person name="Anthony Kamau A."/>
            <person name="Kamanda Ngugi D."/>
            <person name="Goker M."/>
            <person name="Klenk H.P."/>
            <person name="Bajic V."/>
            <person name="Stingl U."/>
        </authorList>
    </citation>
    <scope>NUCLEOTIDE SEQUENCE [LARGE SCALE GENOMIC DNA]</scope>
    <source>
        <strain evidence="5">SCGC-AAA382A20</strain>
    </source>
</reference>
<dbReference type="GO" id="GO:0030544">
    <property type="term" value="F:Hsp70 protein binding"/>
    <property type="evidence" value="ECO:0007669"/>
    <property type="project" value="InterPro"/>
</dbReference>
<feature type="zinc finger region" description="CR-type" evidence="2">
    <location>
        <begin position="135"/>
        <end position="195"/>
    </location>
</feature>
<dbReference type="Gene3D" id="1.10.287.110">
    <property type="entry name" value="DnaJ domain"/>
    <property type="match status" value="1"/>
</dbReference>
<dbReference type="PROSITE" id="PS50076">
    <property type="entry name" value="DNAJ_2"/>
    <property type="match status" value="1"/>
</dbReference>
<feature type="domain" description="CR-type" evidence="4">
    <location>
        <begin position="135"/>
        <end position="195"/>
    </location>
</feature>
<dbReference type="SMART" id="SM00271">
    <property type="entry name" value="DnaJ"/>
    <property type="match status" value="1"/>
</dbReference>
<evidence type="ECO:0000259" key="4">
    <source>
        <dbReference type="PROSITE" id="PS51188"/>
    </source>
</evidence>
<dbReference type="CDD" id="cd10719">
    <property type="entry name" value="DnaJ_zf"/>
    <property type="match status" value="1"/>
</dbReference>
<dbReference type="InterPro" id="IPR044713">
    <property type="entry name" value="DNJA1/2-like"/>
</dbReference>
<protein>
    <submittedName>
        <fullName evidence="5">Molecular chaperone DnaJ</fullName>
    </submittedName>
</protein>
<dbReference type="InterPro" id="IPR001305">
    <property type="entry name" value="HSP_DnaJ_Cys-rich_dom"/>
</dbReference>
<dbReference type="Gene3D" id="2.60.260.20">
    <property type="entry name" value="Urease metallochaperone UreE, N-terminal domain"/>
    <property type="match status" value="1"/>
</dbReference>
<comment type="caution">
    <text evidence="5">The sequence shown here is derived from an EMBL/GenBank/DDBJ whole genome shotgun (WGS) entry which is preliminary data.</text>
</comment>
<keyword evidence="2" id="KW-0863">Zinc-finger</keyword>
<dbReference type="PROSITE" id="PS51188">
    <property type="entry name" value="ZF_CR"/>
    <property type="match status" value="1"/>
</dbReference>
<evidence type="ECO:0000259" key="3">
    <source>
        <dbReference type="PROSITE" id="PS50076"/>
    </source>
</evidence>
<dbReference type="InterPro" id="IPR036410">
    <property type="entry name" value="HSP_DnaJ_Cys-rich_dom_sf"/>
</dbReference>
<gene>
    <name evidence="5" type="ORF">AKJ51_00635</name>
</gene>
<dbReference type="AlphaFoldDB" id="A0A133VMH1"/>
<keyword evidence="2" id="KW-0479">Metal-binding</keyword>
<dbReference type="Pfam" id="PF00684">
    <property type="entry name" value="DnaJ_CXXCXGXG"/>
    <property type="match status" value="1"/>
</dbReference>
<keyword evidence="2" id="KW-0862">Zinc</keyword>
<dbReference type="SUPFAM" id="SSF57938">
    <property type="entry name" value="DnaJ/Hsp40 cysteine-rich domain"/>
    <property type="match status" value="1"/>
</dbReference>
<dbReference type="SUPFAM" id="SSF46565">
    <property type="entry name" value="Chaperone J-domain"/>
    <property type="match status" value="1"/>
</dbReference>
<feature type="non-terminal residue" evidence="5">
    <location>
        <position position="195"/>
    </location>
</feature>
<sequence>MAEKDYYKILGVDRNASEDEIKKAYRKLALKYHPDRNPDDPDAADKFKDAARAYEVLGDAEKRELYDRYGERGLSGTQRQDFRSYDDIFSAFSDIFGQGSPFEDFFGGRGQRRKKRSGRNLRVTLKIDLEDIVEETTKTISLKRRDICPECKGSKSAPGTEPSTCSYCKGYGEVESRQGFFAMRTTCPRCNGKGT</sequence>